<protein>
    <submittedName>
        <fullName evidence="2">PLD-like domain protein</fullName>
    </submittedName>
</protein>
<evidence type="ECO:0000313" key="3">
    <source>
        <dbReference type="Proteomes" id="UP000427108"/>
    </source>
</evidence>
<evidence type="ECO:0000256" key="1">
    <source>
        <dbReference type="SAM" id="MobiDB-lite"/>
    </source>
</evidence>
<gene>
    <name evidence="2" type="ORF">GJ746_03020</name>
</gene>
<dbReference type="EMBL" id="CP046115">
    <property type="protein sequence ID" value="QGN40434.1"/>
    <property type="molecule type" value="Genomic_DNA"/>
</dbReference>
<proteinExistence type="predicted"/>
<sequence length="461" mass="49310">MRYYDSGLRQRENTLAYWLETAISGPVAELRFQTGFFSLDGLGLLLPALTHCKVNNLPTNILLGSNDSSTLKSDVERLIEIMGIPRGGAQLGIVSFKGGYFHPKTYHIRREDGSQAAFVGSANLTASGLALHVEAGISLDTNEGDDPQILEEIATAIDRWFVQETDGLTIVSDVSVLNSLVENDVLALAPPPRPLAQGSADIHQSSVKKRLRPIIEIPKVAGSVTTGEDKVTKSNTPSIITQSRQDATLSTGPSFTQREGFPPYILFATDAIQATTDYGAITGIPLPKGAAGLIIQLNRDSARHFAGGTGTANISIPVVSVQTLKFGPFGKHNRPRAQFNLRLRFLSDNMTIDGGTVSTNVMGYGFTPSETGHSDIRMLVPASVNALSSLIIAEGLSVPVDGDMALLEWPTSTEPSFRLSFLDSNSGISQQAAALFRDAAEQGELAGNGACWLPPDYSPAW</sequence>
<evidence type="ECO:0000313" key="2">
    <source>
        <dbReference type="EMBL" id="QGN40434.1"/>
    </source>
</evidence>
<dbReference type="Proteomes" id="UP000427108">
    <property type="component" value="Chromosome"/>
</dbReference>
<organism evidence="2 3">
    <name type="scientific">Klebsiella oxytoca</name>
    <dbReference type="NCBI Taxonomy" id="571"/>
    <lineage>
        <taxon>Bacteria</taxon>
        <taxon>Pseudomonadati</taxon>
        <taxon>Pseudomonadota</taxon>
        <taxon>Gammaproteobacteria</taxon>
        <taxon>Enterobacterales</taxon>
        <taxon>Enterobacteriaceae</taxon>
        <taxon>Klebsiella/Raoultella group</taxon>
        <taxon>Klebsiella</taxon>
    </lineage>
</organism>
<name>A0A6B8N224_KLEOX</name>
<feature type="region of interest" description="Disordered" evidence="1">
    <location>
        <begin position="227"/>
        <end position="254"/>
    </location>
</feature>
<dbReference type="Gene3D" id="3.30.870.10">
    <property type="entry name" value="Endonuclease Chain A"/>
    <property type="match status" value="1"/>
</dbReference>
<dbReference type="OrthoDB" id="6190762at2"/>
<feature type="compositionally biased region" description="Polar residues" evidence="1">
    <location>
        <begin position="233"/>
        <end position="254"/>
    </location>
</feature>
<accession>A0A6B8N224</accession>
<dbReference type="AlphaFoldDB" id="A0A6B8N224"/>
<reference evidence="2 3" key="1">
    <citation type="submission" date="2019-11" db="EMBL/GenBank/DDBJ databases">
        <title>Isolation and Application of One Kind of P-Hydroxybenzoic Acid Degrading Bacterium in Mitigating Cropping Obstacle of Cucumber.</title>
        <authorList>
            <person name="Wu F."/>
            <person name="An Y."/>
        </authorList>
    </citation>
    <scope>NUCLEOTIDE SEQUENCE [LARGE SCALE GENOMIC DNA]</scope>
    <source>
        <strain evidence="2 3">P620</strain>
    </source>
</reference>